<accession>A0A1J3C8H4</accession>
<dbReference type="KEGG" id="lcz:LCAZH_0419"/>
<dbReference type="EMBL" id="JAQLSF010000001">
    <property type="protein sequence ID" value="MDB1563309.1"/>
    <property type="molecule type" value="Genomic_DNA"/>
</dbReference>
<reference evidence="4 9" key="2">
    <citation type="submission" date="2023-01" db="EMBL/GenBank/DDBJ databases">
        <title>Complete genome sequence of Lacticaseibacillus paracasei SRCM217440 isolated from Makgeolli.</title>
        <authorList>
            <person name="Yang H.-G."/>
            <person name="Jeong S.-J."/>
            <person name="Ha G.-S."/>
            <person name="Yang H.-J."/>
            <person name="Jeong D.-Y."/>
        </authorList>
    </citation>
    <scope>NUCLEOTIDE SEQUENCE [LARGE SCALE GENOMIC DNA]</scope>
    <source>
        <strain evidence="4 9">SRCM217440</strain>
    </source>
</reference>
<dbReference type="Proteomes" id="UP001212327">
    <property type="component" value="Unassembled WGS sequence"/>
</dbReference>
<accession>A0A125U682</accession>
<dbReference type="RefSeq" id="WP_003563353.1">
    <property type="nucleotide sequence ID" value="NC_010999.1"/>
</dbReference>
<dbReference type="Proteomes" id="UP001231451">
    <property type="component" value="Unassembled WGS sequence"/>
</dbReference>
<proteinExistence type="predicted"/>
<dbReference type="EMBL" id="JAUCBG010000004">
    <property type="protein sequence ID" value="MDM7453751.1"/>
    <property type="molecule type" value="Genomic_DNA"/>
</dbReference>
<reference evidence="5" key="3">
    <citation type="submission" date="2023-06" db="EMBL/GenBank/DDBJ databases">
        <title>Draft Genome Sequences of lactic acid bacteria strains isolated from fermented milk products.</title>
        <authorList>
            <person name="Elcheninov A.G."/>
            <person name="Klyukina A."/>
            <person name="Zayulina K.S."/>
            <person name="Gavirova L.A."/>
            <person name="Shcherbakova P.A."/>
            <person name="Shestakov A.I."/>
            <person name="Kublanov I.V."/>
            <person name="Kochetkova T.V."/>
        </authorList>
    </citation>
    <scope>NUCLEOTIDE SEQUENCE</scope>
    <source>
        <strain evidence="5">TOM.1374</strain>
    </source>
</reference>
<dbReference type="KEGG" id="lce:LC2W_0454"/>
<evidence type="ECO:0000313" key="7">
    <source>
        <dbReference type="EMBL" id="PLC46581.1"/>
    </source>
</evidence>
<feature type="signal peptide" evidence="2">
    <location>
        <begin position="1"/>
        <end position="23"/>
    </location>
</feature>
<reference evidence="10" key="4">
    <citation type="submission" date="2023-07" db="EMBL/GenBank/DDBJ databases">
        <title>Lacticaseibacillus paracasei KCKM 0992.</title>
        <authorList>
            <person name="Kim T.W."/>
        </authorList>
    </citation>
    <scope>NUCLEOTIDE SEQUENCE [LARGE SCALE GENOMIC DNA]</scope>
    <source>
        <strain evidence="10">KCKM 0992</strain>
    </source>
</reference>
<dbReference type="GeneID" id="57089138"/>
<gene>
    <name evidence="7" type="ORF">C0Q90_07145</name>
    <name evidence="4" type="ORF">PGA78_00700</name>
    <name evidence="5" type="ORF">QUF16_05210</name>
    <name evidence="6" type="ORF">RF672_12660</name>
</gene>
<dbReference type="SUPFAM" id="SSF53850">
    <property type="entry name" value="Periplasmic binding protein-like II"/>
    <property type="match status" value="1"/>
</dbReference>
<dbReference type="PANTHER" id="PTHR35936">
    <property type="entry name" value="MEMBRANE-BOUND LYTIC MUREIN TRANSGLYCOSYLASE F"/>
    <property type="match status" value="1"/>
</dbReference>
<evidence type="ECO:0000313" key="9">
    <source>
        <dbReference type="Proteomes" id="UP001212327"/>
    </source>
</evidence>
<dbReference type="Proteomes" id="UP000234512">
    <property type="component" value="Unassembled WGS sequence"/>
</dbReference>
<dbReference type="AlphaFoldDB" id="A0A1J3C8H4"/>
<dbReference type="Gene3D" id="3.40.190.10">
    <property type="entry name" value="Periplasmic binding protein-like II"/>
    <property type="match status" value="2"/>
</dbReference>
<accession>S4ZIS9</accession>
<feature type="domain" description="Solute-binding protein family 3/N-terminal" evidence="3">
    <location>
        <begin position="39"/>
        <end position="272"/>
    </location>
</feature>
<evidence type="ECO:0000256" key="1">
    <source>
        <dbReference type="ARBA" id="ARBA00022729"/>
    </source>
</evidence>
<organism evidence="7 8">
    <name type="scientific">Lacticaseibacillus paracasei</name>
    <name type="common">Lactobacillus paracasei</name>
    <dbReference type="NCBI Taxonomy" id="1597"/>
    <lineage>
        <taxon>Bacteria</taxon>
        <taxon>Bacillati</taxon>
        <taxon>Bacillota</taxon>
        <taxon>Bacilli</taxon>
        <taxon>Lactobacillales</taxon>
        <taxon>Lactobacillaceae</taxon>
        <taxon>Lacticaseibacillus</taxon>
    </lineage>
</organism>
<dbReference type="KEGG" id="lcs:LCBD_0459"/>
<comment type="caution">
    <text evidence="7">The sequence shown here is derived from an EMBL/GenBank/DDBJ whole genome shotgun (WGS) entry which is preliminary data.</text>
</comment>
<dbReference type="PROSITE" id="PS51257">
    <property type="entry name" value="PROKAR_LIPOPROTEIN"/>
    <property type="match status" value="1"/>
</dbReference>
<reference evidence="6" key="5">
    <citation type="submission" date="2024-03" db="EMBL/GenBank/DDBJ databases">
        <title>Lacticaseibacillus paracasei KCKM 0992.</title>
        <authorList>
            <person name="Kim T.W."/>
        </authorList>
    </citation>
    <scope>NUCLEOTIDE SEQUENCE</scope>
    <source>
        <strain evidence="6">KCKM 0992</strain>
    </source>
</reference>
<keyword evidence="1 2" id="KW-0732">Signal</keyword>
<dbReference type="Proteomes" id="UP001268544">
    <property type="component" value="Unassembled WGS sequence"/>
</dbReference>
<evidence type="ECO:0000256" key="2">
    <source>
        <dbReference type="SAM" id="SignalP"/>
    </source>
</evidence>
<evidence type="ECO:0000313" key="10">
    <source>
        <dbReference type="Proteomes" id="UP001268544"/>
    </source>
</evidence>
<protein>
    <submittedName>
        <fullName evidence="7">Amino acid ABC transporter substrate-binding protein</fullName>
    </submittedName>
    <submittedName>
        <fullName evidence="4">Transporter substrate-binding domain-containing protein</fullName>
    </submittedName>
</protein>
<feature type="chain" id="PRO_5044375481" evidence="2">
    <location>
        <begin position="24"/>
        <end position="292"/>
    </location>
</feature>
<dbReference type="KEGG" id="lcl:LOCK919_0482"/>
<dbReference type="EMBL" id="PKQJ01000006">
    <property type="protein sequence ID" value="PLC46581.1"/>
    <property type="molecule type" value="Genomic_DNA"/>
</dbReference>
<evidence type="ECO:0000313" key="4">
    <source>
        <dbReference type="EMBL" id="MDB1563309.1"/>
    </source>
</evidence>
<evidence type="ECO:0000259" key="3">
    <source>
        <dbReference type="SMART" id="SM00062"/>
    </source>
</evidence>
<evidence type="ECO:0000313" key="8">
    <source>
        <dbReference type="Proteomes" id="UP000234512"/>
    </source>
</evidence>
<evidence type="ECO:0000313" key="5">
    <source>
        <dbReference type="EMBL" id="MDM7453751.1"/>
    </source>
</evidence>
<dbReference type="PANTHER" id="PTHR35936:SF19">
    <property type="entry name" value="AMINO-ACID-BINDING PROTEIN YXEM-RELATED"/>
    <property type="match status" value="1"/>
</dbReference>
<dbReference type="SMART" id="SM00062">
    <property type="entry name" value="PBPb"/>
    <property type="match status" value="1"/>
</dbReference>
<evidence type="ECO:0000313" key="6">
    <source>
        <dbReference type="EMBL" id="MDR7625413.1"/>
    </source>
</evidence>
<sequence>MKKSRLALIAGTAVLALFLASCGKSGTASSTSSSKVKTVQIVGPSASQPYQIYKSKDKLSGYNGDILAAIQKDLKNKYKFQYQVTEANSVFVGLQSGKYDLAVGNYYYSTERAKTYDYSRNPTLLSDLRLVVRKDDNKITDLASLAKTNGKLEPIDVADPRYGIVENWNKQHPEQKVTLKSSGFVDTANQFKDIVNKQYDAILYPRTNFDTAQKKLNEPLKLSKSIAVFPVVYYYHKSSTSTQLRKDIDKELLKLRKNGTLAKLSQKWLGSDPFTAKNDRVTDVTKSYAQEK</sequence>
<dbReference type="EMBL" id="JAVKVH010000001">
    <property type="protein sequence ID" value="MDR7625413.1"/>
    <property type="molecule type" value="Genomic_DNA"/>
</dbReference>
<dbReference type="InterPro" id="IPR001638">
    <property type="entry name" value="Solute-binding_3/MltF_N"/>
</dbReference>
<reference evidence="7 8" key="1">
    <citation type="journal article" date="2018" name="Genome Announc.">
        <title>Draft Genome Sequence of Lactobacillus paracasei DUP 13076, Which Exhibits Potent Antipathogenic Effects against Salmonella enterica Serovars Enteritidis, Typhimurium, and Heidelberg.</title>
        <authorList>
            <person name="Muyyarikkandy M.S."/>
            <person name="Alqahtani F.H."/>
            <person name="Mandoiu I."/>
            <person name="Amalaradjou M.A."/>
        </authorList>
    </citation>
    <scope>NUCLEOTIDE SEQUENCE [LARGE SCALE GENOMIC DNA]</scope>
    <source>
        <strain evidence="7 8">DUP 13076</strain>
    </source>
</reference>
<name>A0A1J3C8H4_LACPA</name>
<dbReference type="Pfam" id="PF00497">
    <property type="entry name" value="SBP_bac_3"/>
    <property type="match status" value="1"/>
</dbReference>